<feature type="transmembrane region" description="Helical" evidence="2">
    <location>
        <begin position="371"/>
        <end position="389"/>
    </location>
</feature>
<dbReference type="Gene3D" id="1.20.58.340">
    <property type="entry name" value="Magnesium transport protein CorA, transmembrane region"/>
    <property type="match status" value="1"/>
</dbReference>
<feature type="transmembrane region" description="Helical" evidence="2">
    <location>
        <begin position="409"/>
        <end position="430"/>
    </location>
</feature>
<feature type="region of interest" description="Disordered" evidence="1">
    <location>
        <begin position="1"/>
        <end position="44"/>
    </location>
</feature>
<keyword evidence="2" id="KW-1133">Transmembrane helix</keyword>
<keyword evidence="2" id="KW-0472">Membrane</keyword>
<protein>
    <submittedName>
        <fullName evidence="4">Uncharacterized protein</fullName>
    </submittedName>
</protein>
<sequence length="451" mass="50703">MQEMPPPRATPGNGGLVLLLATRADDPRPTATSHSEVSPSEKPVKLLAREQGSPEVGTQLRRTKTVLDVSNPKIVQGNEILQDDAAELQAAAAALAASGRRGVRTLPFSQANFRRVSQAFHTHGTIARVISRTDVPVFSAEKINMAEQPAYVYNCRSSNAWAHDMALSVTHFPETDLTFATMYGCHQEAEAQIIKRLSTMQGEAAVSHPLLLPGIFAELERQRHKSLIDKTLLVVESYIYERDVLQQSLDGGGGGGPAAAMEKLERNMRKRNTWLETTYFRNGLVSWNTQLGRMVEEAEALGPPAEKGPMAEMSSRVGRRVHEIRHEYEDWIRDCTMRLDGMTMATQWAQNETNLEIALETKRDSKHMRSIALLTMVFLPGTFLATVFSMDFFEWKPDDEGTARVSQFIWIYFVITVLLTLGTVGLWYYFVIYRPLRRQVPDEEEDDDDDD</sequence>
<dbReference type="GeneID" id="41959358"/>
<keyword evidence="2" id="KW-0812">Transmembrane</keyword>
<keyword evidence="3" id="KW-1185">Reference proteome</keyword>
<dbReference type="Proteomes" id="UP000515153">
    <property type="component" value="Unplaced"/>
</dbReference>
<reference evidence="4" key="2">
    <citation type="submission" date="2019-10" db="EMBL/GenBank/DDBJ databases">
        <authorList>
            <consortium name="NCBI Genome Project"/>
        </authorList>
    </citation>
    <scope>NUCLEOTIDE SEQUENCE</scope>
    <source>
        <strain evidence="4">NI907</strain>
    </source>
</reference>
<organism evidence="3 4">
    <name type="scientific">Pyricularia grisea</name>
    <name type="common">Crabgrass-specific blast fungus</name>
    <name type="synonym">Magnaporthe grisea</name>
    <dbReference type="NCBI Taxonomy" id="148305"/>
    <lineage>
        <taxon>Eukaryota</taxon>
        <taxon>Fungi</taxon>
        <taxon>Dikarya</taxon>
        <taxon>Ascomycota</taxon>
        <taxon>Pezizomycotina</taxon>
        <taxon>Sordariomycetes</taxon>
        <taxon>Sordariomycetidae</taxon>
        <taxon>Magnaporthales</taxon>
        <taxon>Pyriculariaceae</taxon>
        <taxon>Pyricularia</taxon>
    </lineage>
</organism>
<reference evidence="4" key="1">
    <citation type="journal article" date="2019" name="Mol. Biol. Evol.">
        <title>Blast fungal genomes show frequent chromosomal changes, gene gains and losses, and effector gene turnover.</title>
        <authorList>
            <person name="Gomez Luciano L.B."/>
            <person name="Jason Tsai I."/>
            <person name="Chuma I."/>
            <person name="Tosa Y."/>
            <person name="Chen Y.H."/>
            <person name="Li J.Y."/>
            <person name="Li M.Y."/>
            <person name="Jade Lu M.Y."/>
            <person name="Nakayashiki H."/>
            <person name="Li W.H."/>
        </authorList>
    </citation>
    <scope>NUCLEOTIDE SEQUENCE</scope>
    <source>
        <strain evidence="4">NI907</strain>
    </source>
</reference>
<evidence type="ECO:0000256" key="1">
    <source>
        <dbReference type="SAM" id="MobiDB-lite"/>
    </source>
</evidence>
<reference evidence="4" key="3">
    <citation type="submission" date="2025-08" db="UniProtKB">
        <authorList>
            <consortium name="RefSeq"/>
        </authorList>
    </citation>
    <scope>IDENTIFICATION</scope>
    <source>
        <strain evidence="4">NI907</strain>
    </source>
</reference>
<dbReference type="RefSeq" id="XP_030984409.1">
    <property type="nucleotide sequence ID" value="XM_031124449.1"/>
</dbReference>
<evidence type="ECO:0000313" key="3">
    <source>
        <dbReference type="Proteomes" id="UP000515153"/>
    </source>
</evidence>
<name>A0A6P8BBH8_PYRGI</name>
<evidence type="ECO:0000313" key="4">
    <source>
        <dbReference type="RefSeq" id="XP_030984409.1"/>
    </source>
</evidence>
<dbReference type="AlphaFoldDB" id="A0A6P8BBH8"/>
<accession>A0A6P8BBH8</accession>
<dbReference type="KEGG" id="pgri:PgNI_04402"/>
<evidence type="ECO:0000256" key="2">
    <source>
        <dbReference type="SAM" id="Phobius"/>
    </source>
</evidence>
<proteinExistence type="predicted"/>
<gene>
    <name evidence="4" type="ORF">PgNI_04402</name>
</gene>